<dbReference type="RefSeq" id="WP_108385046.1">
    <property type="nucleotide sequence ID" value="NZ_QBUD01000001.1"/>
</dbReference>
<dbReference type="OrthoDB" id="8005957at2"/>
<evidence type="ECO:0000256" key="1">
    <source>
        <dbReference type="SAM" id="Phobius"/>
    </source>
</evidence>
<evidence type="ECO:0000259" key="2">
    <source>
        <dbReference type="Pfam" id="PF13519"/>
    </source>
</evidence>
<dbReference type="Proteomes" id="UP000244523">
    <property type="component" value="Unassembled WGS sequence"/>
</dbReference>
<keyword evidence="1" id="KW-0812">Transmembrane</keyword>
<comment type="caution">
    <text evidence="3">The sequence shown here is derived from an EMBL/GenBank/DDBJ whole genome shotgun (WGS) entry which is preliminary data.</text>
</comment>
<organism evidence="3 4">
    <name type="scientific">Yoonia sediminilitoris</name>
    <dbReference type="NCBI Taxonomy" id="1286148"/>
    <lineage>
        <taxon>Bacteria</taxon>
        <taxon>Pseudomonadati</taxon>
        <taxon>Pseudomonadota</taxon>
        <taxon>Alphaproteobacteria</taxon>
        <taxon>Rhodobacterales</taxon>
        <taxon>Paracoccaceae</taxon>
        <taxon>Yoonia</taxon>
    </lineage>
</organism>
<dbReference type="Gene3D" id="3.40.50.410">
    <property type="entry name" value="von Willebrand factor, type A domain"/>
    <property type="match status" value="1"/>
</dbReference>
<dbReference type="EMBL" id="QBUD01000001">
    <property type="protein sequence ID" value="PUB19429.1"/>
    <property type="molecule type" value="Genomic_DNA"/>
</dbReference>
<dbReference type="SUPFAM" id="SSF53300">
    <property type="entry name" value="vWA-like"/>
    <property type="match status" value="1"/>
</dbReference>
<keyword evidence="1" id="KW-0472">Membrane</keyword>
<dbReference type="InterPro" id="IPR036465">
    <property type="entry name" value="vWFA_dom_sf"/>
</dbReference>
<feature type="domain" description="VWFA" evidence="2">
    <location>
        <begin position="98"/>
        <end position="202"/>
    </location>
</feature>
<evidence type="ECO:0000313" key="4">
    <source>
        <dbReference type="Proteomes" id="UP000244523"/>
    </source>
</evidence>
<feature type="transmembrane region" description="Helical" evidence="1">
    <location>
        <begin position="12"/>
        <end position="29"/>
    </location>
</feature>
<accession>A0A2T6KS96</accession>
<dbReference type="Pfam" id="PF13519">
    <property type="entry name" value="VWA_2"/>
    <property type="match status" value="1"/>
</dbReference>
<keyword evidence="4" id="KW-1185">Reference proteome</keyword>
<feature type="transmembrane region" description="Helical" evidence="1">
    <location>
        <begin position="281"/>
        <end position="303"/>
    </location>
</feature>
<keyword evidence="1" id="KW-1133">Transmembrane helix</keyword>
<reference evidence="3 4" key="1">
    <citation type="submission" date="2018-04" db="EMBL/GenBank/DDBJ databases">
        <title>Genomic Encyclopedia of Archaeal and Bacterial Type Strains, Phase II (KMG-II): from individual species to whole genera.</title>
        <authorList>
            <person name="Goeker M."/>
        </authorList>
    </citation>
    <scope>NUCLEOTIDE SEQUENCE [LARGE SCALE GENOMIC DNA]</scope>
    <source>
        <strain evidence="3 4">DSM 29955</strain>
    </source>
</reference>
<name>A0A2T6KS96_9RHOB</name>
<dbReference type="InterPro" id="IPR002035">
    <property type="entry name" value="VWF_A"/>
</dbReference>
<sequence length="308" mass="32661">MSGLTDITFLRPLWGLAVPVVLALMVWRLRRGGQPGDWQTHIQPHLLAAMAALGKVSTAQSRVATTLPFVVAGIVAVALCGPAVERKGAQTFRNLDGVVFVMDVSGSMTRDPIWPKIVTMARGGLSVLGSKPAALIVYAGDSYLASPLTIDHAQLGQSVSLLDAKTVPDKGNRPALALDRAAGLLEEAQVLAGEVILLTDGEGLEPPAIRAAERITQTGAQLSVVVADTTVSGTRPAGRDMVDTLVSIGGGRLYQPDNLTGFMADLSVQVPARVARQDLQLLLLTDFGRYLLVLAMVPALMLFRRDRT</sequence>
<gene>
    <name evidence="3" type="ORF">C8N45_1011027</name>
</gene>
<dbReference type="AlphaFoldDB" id="A0A2T6KS96"/>
<proteinExistence type="predicted"/>
<protein>
    <submittedName>
        <fullName evidence="3">Ca-activated chloride channel family protein</fullName>
    </submittedName>
</protein>
<feature type="transmembrane region" description="Helical" evidence="1">
    <location>
        <begin position="63"/>
        <end position="84"/>
    </location>
</feature>
<evidence type="ECO:0000313" key="3">
    <source>
        <dbReference type="EMBL" id="PUB19429.1"/>
    </source>
</evidence>